<dbReference type="PANTHER" id="PTHR45875:SF1">
    <property type="entry name" value="METHYLTRANSFERASE N6AMT1"/>
    <property type="match status" value="1"/>
</dbReference>
<keyword evidence="3 8" id="KW-0489">Methyltransferase</keyword>
<reference evidence="8" key="1">
    <citation type="submission" date="2019-10" db="EMBL/GenBank/DDBJ databases">
        <authorList>
            <consortium name="DOE Joint Genome Institute"/>
            <person name="Kuo A."/>
            <person name="Miyauchi S."/>
            <person name="Kiss E."/>
            <person name="Drula E."/>
            <person name="Kohler A."/>
            <person name="Sanchez-Garcia M."/>
            <person name="Andreopoulos B."/>
            <person name="Barry K.W."/>
            <person name="Bonito G."/>
            <person name="Buee M."/>
            <person name="Carver A."/>
            <person name="Chen C."/>
            <person name="Cichocki N."/>
            <person name="Clum A."/>
            <person name="Culley D."/>
            <person name="Crous P.W."/>
            <person name="Fauchery L."/>
            <person name="Girlanda M."/>
            <person name="Hayes R."/>
            <person name="Keri Z."/>
            <person name="LaButti K."/>
            <person name="Lipzen A."/>
            <person name="Lombard V."/>
            <person name="Magnuson J."/>
            <person name="Maillard F."/>
            <person name="Morin E."/>
            <person name="Murat C."/>
            <person name="Nolan M."/>
            <person name="Ohm R."/>
            <person name="Pangilinan J."/>
            <person name="Pereira M."/>
            <person name="Perotto S."/>
            <person name="Peter M."/>
            <person name="Riley R."/>
            <person name="Sitrit Y."/>
            <person name="Stielow B."/>
            <person name="Szollosi G."/>
            <person name="Zifcakova L."/>
            <person name="Stursova M."/>
            <person name="Spatafora J.W."/>
            <person name="Tedersoo L."/>
            <person name="Vaario L.-M."/>
            <person name="Yamada A."/>
            <person name="Yan M."/>
            <person name="Wang P."/>
            <person name="Xu J."/>
            <person name="Bruns T."/>
            <person name="Baldrian P."/>
            <person name="Vilgalys R."/>
            <person name="Henrissat B."/>
            <person name="Grigoriev I.V."/>
            <person name="Hibbett D."/>
            <person name="Nagy L.G."/>
            <person name="Martin F.M."/>
        </authorList>
    </citation>
    <scope>NUCLEOTIDE SEQUENCE</scope>
    <source>
        <strain evidence="8">Prilba</strain>
    </source>
</reference>
<evidence type="ECO:0000259" key="7">
    <source>
        <dbReference type="Pfam" id="PF05175"/>
    </source>
</evidence>
<evidence type="ECO:0000313" key="9">
    <source>
        <dbReference type="Proteomes" id="UP000759537"/>
    </source>
</evidence>
<evidence type="ECO:0000313" key="8">
    <source>
        <dbReference type="EMBL" id="KAF8482129.1"/>
    </source>
</evidence>
<dbReference type="GO" id="GO:0003676">
    <property type="term" value="F:nucleic acid binding"/>
    <property type="evidence" value="ECO:0007669"/>
    <property type="project" value="InterPro"/>
</dbReference>
<comment type="caution">
    <text evidence="8">The sequence shown here is derived from an EMBL/GenBank/DDBJ whole genome shotgun (WGS) entry which is preliminary data.</text>
</comment>
<evidence type="ECO:0000256" key="6">
    <source>
        <dbReference type="ARBA" id="ARBA00023242"/>
    </source>
</evidence>
<dbReference type="InterPro" id="IPR029063">
    <property type="entry name" value="SAM-dependent_MTases_sf"/>
</dbReference>
<evidence type="ECO:0000256" key="1">
    <source>
        <dbReference type="ARBA" id="ARBA00004123"/>
    </source>
</evidence>
<dbReference type="GO" id="GO:0005634">
    <property type="term" value="C:nucleus"/>
    <property type="evidence" value="ECO:0007669"/>
    <property type="project" value="UniProtKB-SubCell"/>
</dbReference>
<dbReference type="PROSITE" id="PS00092">
    <property type="entry name" value="N6_MTASE"/>
    <property type="match status" value="1"/>
</dbReference>
<dbReference type="GO" id="GO:0008757">
    <property type="term" value="F:S-adenosylmethionine-dependent methyltransferase activity"/>
    <property type="evidence" value="ECO:0007669"/>
    <property type="project" value="TreeGrafter"/>
</dbReference>
<dbReference type="InterPro" id="IPR052190">
    <property type="entry name" value="Euk-Arch_PrmC-MTase"/>
</dbReference>
<name>A0A9P5MZ18_9AGAM</name>
<keyword evidence="4" id="KW-0808">Transferase</keyword>
<dbReference type="GO" id="GO:0032259">
    <property type="term" value="P:methylation"/>
    <property type="evidence" value="ECO:0007669"/>
    <property type="project" value="UniProtKB-KW"/>
</dbReference>
<dbReference type="SUPFAM" id="SSF53335">
    <property type="entry name" value="S-adenosyl-L-methionine-dependent methyltransferases"/>
    <property type="match status" value="1"/>
</dbReference>
<dbReference type="Gene3D" id="3.40.50.150">
    <property type="entry name" value="Vaccinia Virus protein VP39"/>
    <property type="match status" value="1"/>
</dbReference>
<evidence type="ECO:0000256" key="2">
    <source>
        <dbReference type="ARBA" id="ARBA00006149"/>
    </source>
</evidence>
<dbReference type="InterPro" id="IPR004557">
    <property type="entry name" value="PrmC-related"/>
</dbReference>
<evidence type="ECO:0000256" key="4">
    <source>
        <dbReference type="ARBA" id="ARBA00022679"/>
    </source>
</evidence>
<dbReference type="GO" id="GO:0035657">
    <property type="term" value="C:eRF1 methyltransferase complex"/>
    <property type="evidence" value="ECO:0007669"/>
    <property type="project" value="TreeGrafter"/>
</dbReference>
<evidence type="ECO:0000256" key="5">
    <source>
        <dbReference type="ARBA" id="ARBA00022691"/>
    </source>
</evidence>
<dbReference type="Pfam" id="PF05175">
    <property type="entry name" value="MTS"/>
    <property type="match status" value="1"/>
</dbReference>
<gene>
    <name evidence="8" type="ORF">DFH94DRAFT_421788</name>
</gene>
<dbReference type="FunFam" id="3.40.50.150:FF:000077">
    <property type="entry name" value="HemK methyltransferase family member 2"/>
    <property type="match status" value="1"/>
</dbReference>
<protein>
    <submittedName>
        <fullName evidence="8">S-adenosyl-L-methionine-dependent methyltransferase</fullName>
    </submittedName>
</protein>
<comment type="subcellular location">
    <subcellularLocation>
        <location evidence="1">Nucleus</location>
    </subcellularLocation>
</comment>
<dbReference type="GO" id="GO:0008276">
    <property type="term" value="F:protein methyltransferase activity"/>
    <property type="evidence" value="ECO:0007669"/>
    <property type="project" value="TreeGrafter"/>
</dbReference>
<feature type="domain" description="Methyltransferase small" evidence="7">
    <location>
        <begin position="43"/>
        <end position="137"/>
    </location>
</feature>
<keyword evidence="5" id="KW-0949">S-adenosyl-L-methionine</keyword>
<comment type="similarity">
    <text evidence="2">Belongs to the eukaryotic/archaeal PrmC-related family.</text>
</comment>
<reference evidence="8" key="2">
    <citation type="journal article" date="2020" name="Nat. Commun.">
        <title>Large-scale genome sequencing of mycorrhizal fungi provides insights into the early evolution of symbiotic traits.</title>
        <authorList>
            <person name="Miyauchi S."/>
            <person name="Kiss E."/>
            <person name="Kuo A."/>
            <person name="Drula E."/>
            <person name="Kohler A."/>
            <person name="Sanchez-Garcia M."/>
            <person name="Morin E."/>
            <person name="Andreopoulos B."/>
            <person name="Barry K.W."/>
            <person name="Bonito G."/>
            <person name="Buee M."/>
            <person name="Carver A."/>
            <person name="Chen C."/>
            <person name="Cichocki N."/>
            <person name="Clum A."/>
            <person name="Culley D."/>
            <person name="Crous P.W."/>
            <person name="Fauchery L."/>
            <person name="Girlanda M."/>
            <person name="Hayes R.D."/>
            <person name="Keri Z."/>
            <person name="LaButti K."/>
            <person name="Lipzen A."/>
            <person name="Lombard V."/>
            <person name="Magnuson J."/>
            <person name="Maillard F."/>
            <person name="Murat C."/>
            <person name="Nolan M."/>
            <person name="Ohm R.A."/>
            <person name="Pangilinan J."/>
            <person name="Pereira M.F."/>
            <person name="Perotto S."/>
            <person name="Peter M."/>
            <person name="Pfister S."/>
            <person name="Riley R."/>
            <person name="Sitrit Y."/>
            <person name="Stielow J.B."/>
            <person name="Szollosi G."/>
            <person name="Zifcakova L."/>
            <person name="Stursova M."/>
            <person name="Spatafora J.W."/>
            <person name="Tedersoo L."/>
            <person name="Vaario L.M."/>
            <person name="Yamada A."/>
            <person name="Yan M."/>
            <person name="Wang P."/>
            <person name="Xu J."/>
            <person name="Bruns T."/>
            <person name="Baldrian P."/>
            <person name="Vilgalys R."/>
            <person name="Dunand C."/>
            <person name="Henrissat B."/>
            <person name="Grigoriev I.V."/>
            <person name="Hibbett D."/>
            <person name="Nagy L.G."/>
            <person name="Martin F.M."/>
        </authorList>
    </citation>
    <scope>NUCLEOTIDE SEQUENCE</scope>
    <source>
        <strain evidence="8">Prilba</strain>
    </source>
</reference>
<keyword evidence="9" id="KW-1185">Reference proteome</keyword>
<dbReference type="CDD" id="cd02440">
    <property type="entry name" value="AdoMet_MTases"/>
    <property type="match status" value="1"/>
</dbReference>
<dbReference type="InterPro" id="IPR007848">
    <property type="entry name" value="Small_mtfrase_dom"/>
</dbReference>
<evidence type="ECO:0000256" key="3">
    <source>
        <dbReference type="ARBA" id="ARBA00022603"/>
    </source>
</evidence>
<organism evidence="8 9">
    <name type="scientific">Russula ochroleuca</name>
    <dbReference type="NCBI Taxonomy" id="152965"/>
    <lineage>
        <taxon>Eukaryota</taxon>
        <taxon>Fungi</taxon>
        <taxon>Dikarya</taxon>
        <taxon>Basidiomycota</taxon>
        <taxon>Agaricomycotina</taxon>
        <taxon>Agaricomycetes</taxon>
        <taxon>Russulales</taxon>
        <taxon>Russulaceae</taxon>
        <taxon>Russula</taxon>
    </lineage>
</organism>
<dbReference type="OrthoDB" id="406152at2759"/>
<proteinExistence type="inferred from homology"/>
<sequence>MIPTPDLSHLTKNDYERVYEPAEDTFVLLDALEADADAIRALAPRLCLEIGSGTGVISTFLAQIIGTSDSFFLCTDINPHAATCTARTGSQNKVPVEPLVASLARPLTSRLGHAVDILVFNPPYVPTYDEEVDAAQRSVGISGSWAGGADGMQVTDAFLRQVDGLLSPQGRFYLVTVKQNNVPRVQEFMLKDFSLQSEIVLQRRAGREYLFVLRFVRSSNLVHTA</sequence>
<accession>A0A9P5MZ18</accession>
<dbReference type="AlphaFoldDB" id="A0A9P5MZ18"/>
<dbReference type="EMBL" id="WHVB01000006">
    <property type="protein sequence ID" value="KAF8482129.1"/>
    <property type="molecule type" value="Genomic_DNA"/>
</dbReference>
<dbReference type="PANTHER" id="PTHR45875">
    <property type="entry name" value="METHYLTRANSFERASE N6AMT1"/>
    <property type="match status" value="1"/>
</dbReference>
<dbReference type="Proteomes" id="UP000759537">
    <property type="component" value="Unassembled WGS sequence"/>
</dbReference>
<dbReference type="InterPro" id="IPR002052">
    <property type="entry name" value="DNA_methylase_N6_adenine_CS"/>
</dbReference>
<keyword evidence="6" id="KW-0539">Nucleus</keyword>
<dbReference type="NCBIfam" id="TIGR00537">
    <property type="entry name" value="hemK_rel_arch"/>
    <property type="match status" value="1"/>
</dbReference>